<name>A0A919TH55_9ACTN</name>
<dbReference type="Pfam" id="PF09557">
    <property type="entry name" value="DUF2382"/>
    <property type="match status" value="1"/>
</dbReference>
<dbReference type="InterPro" id="IPR003658">
    <property type="entry name" value="Anti-sigma_ant"/>
</dbReference>
<evidence type="ECO:0000313" key="5">
    <source>
        <dbReference type="Proteomes" id="UP000677082"/>
    </source>
</evidence>
<dbReference type="SUPFAM" id="SSF52091">
    <property type="entry name" value="SpoIIaa-like"/>
    <property type="match status" value="1"/>
</dbReference>
<feature type="domain" description="STAS" evidence="3">
    <location>
        <begin position="75"/>
        <end position="175"/>
    </location>
</feature>
<dbReference type="Gene3D" id="3.30.750.24">
    <property type="entry name" value="STAS domain"/>
    <property type="match status" value="1"/>
</dbReference>
<evidence type="ECO:0000313" key="4">
    <source>
        <dbReference type="EMBL" id="GIM94019.1"/>
    </source>
</evidence>
<dbReference type="EMBL" id="BOQN01000073">
    <property type="protein sequence ID" value="GIM94019.1"/>
    <property type="molecule type" value="Genomic_DNA"/>
</dbReference>
<dbReference type="PROSITE" id="PS50801">
    <property type="entry name" value="STAS"/>
    <property type="match status" value="1"/>
</dbReference>
<dbReference type="Pfam" id="PF01740">
    <property type="entry name" value="STAS"/>
    <property type="match status" value="1"/>
</dbReference>
<comment type="similarity">
    <text evidence="1 2">Belongs to the anti-sigma-factor antagonist family.</text>
</comment>
<sequence length="175" mass="18796">MTHFEQTGKARLRKYVVTEQQQVRVPVSHEEVRLEREPITDANADDAPSIRTEFIEADGGAAAASCRAGERSGMVVSTIATSNGMFHLLVAGEIDISTVDDLKAALTHAITADAATAVVADLARLTFCDSSGIAALDKAYHQASKRGVTFRVRNVQPPVRRVLEITGVLARLLGQ</sequence>
<evidence type="ECO:0000259" key="3">
    <source>
        <dbReference type="PROSITE" id="PS50801"/>
    </source>
</evidence>
<dbReference type="InterPro" id="IPR036513">
    <property type="entry name" value="STAS_dom_sf"/>
</dbReference>
<evidence type="ECO:0000256" key="2">
    <source>
        <dbReference type="RuleBase" id="RU003749"/>
    </source>
</evidence>
<gene>
    <name evidence="4" type="ORF">Ato02nite_058120</name>
</gene>
<evidence type="ECO:0000256" key="1">
    <source>
        <dbReference type="ARBA" id="ARBA00009013"/>
    </source>
</evidence>
<reference evidence="4 5" key="1">
    <citation type="submission" date="2021-03" db="EMBL/GenBank/DDBJ databases">
        <title>Whole genome shotgun sequence of Actinoplanes toevensis NBRC 105298.</title>
        <authorList>
            <person name="Komaki H."/>
            <person name="Tamura T."/>
        </authorList>
    </citation>
    <scope>NUCLEOTIDE SEQUENCE [LARGE SCALE GENOMIC DNA]</scope>
    <source>
        <strain evidence="4 5">NBRC 105298</strain>
    </source>
</reference>
<dbReference type="PANTHER" id="PTHR33495">
    <property type="entry name" value="ANTI-SIGMA FACTOR ANTAGONIST TM_1081-RELATED-RELATED"/>
    <property type="match status" value="1"/>
</dbReference>
<dbReference type="Proteomes" id="UP000677082">
    <property type="component" value="Unassembled WGS sequence"/>
</dbReference>
<protein>
    <recommendedName>
        <fullName evidence="2">Anti-sigma factor antagonist</fullName>
    </recommendedName>
</protein>
<comment type="caution">
    <text evidence="4">The sequence shown here is derived from an EMBL/GenBank/DDBJ whole genome shotgun (WGS) entry which is preliminary data.</text>
</comment>
<dbReference type="InterPro" id="IPR002645">
    <property type="entry name" value="STAS_dom"/>
</dbReference>
<organism evidence="4 5">
    <name type="scientific">Paractinoplanes toevensis</name>
    <dbReference type="NCBI Taxonomy" id="571911"/>
    <lineage>
        <taxon>Bacteria</taxon>
        <taxon>Bacillati</taxon>
        <taxon>Actinomycetota</taxon>
        <taxon>Actinomycetes</taxon>
        <taxon>Micromonosporales</taxon>
        <taxon>Micromonosporaceae</taxon>
        <taxon>Paractinoplanes</taxon>
    </lineage>
</organism>
<accession>A0A919TH55</accession>
<dbReference type="InterPro" id="IPR019060">
    <property type="entry name" value="DUF2382"/>
</dbReference>
<proteinExistence type="inferred from homology"/>
<dbReference type="CDD" id="cd07043">
    <property type="entry name" value="STAS_anti-anti-sigma_factors"/>
    <property type="match status" value="1"/>
</dbReference>
<dbReference type="PANTHER" id="PTHR33495:SF2">
    <property type="entry name" value="ANTI-SIGMA FACTOR ANTAGONIST TM_1081-RELATED"/>
    <property type="match status" value="1"/>
</dbReference>
<keyword evidence="5" id="KW-1185">Reference proteome</keyword>
<dbReference type="GO" id="GO:0043856">
    <property type="term" value="F:anti-sigma factor antagonist activity"/>
    <property type="evidence" value="ECO:0007669"/>
    <property type="project" value="InterPro"/>
</dbReference>
<dbReference type="NCBIfam" id="TIGR00377">
    <property type="entry name" value="ant_ant_sig"/>
    <property type="match status" value="1"/>
</dbReference>
<dbReference type="AlphaFoldDB" id="A0A919TH55"/>